<reference evidence="1" key="1">
    <citation type="submission" date="2014-11" db="EMBL/GenBank/DDBJ databases">
        <authorList>
            <person name="Amaro Gonzalez C."/>
        </authorList>
    </citation>
    <scope>NUCLEOTIDE SEQUENCE</scope>
</reference>
<reference evidence="1" key="2">
    <citation type="journal article" date="2015" name="Fish Shellfish Immunol.">
        <title>Early steps in the European eel (Anguilla anguilla)-Vibrio vulnificus interaction in the gills: Role of the RtxA13 toxin.</title>
        <authorList>
            <person name="Callol A."/>
            <person name="Pajuelo D."/>
            <person name="Ebbesson L."/>
            <person name="Teles M."/>
            <person name="MacKenzie S."/>
            <person name="Amaro C."/>
        </authorList>
    </citation>
    <scope>NUCLEOTIDE SEQUENCE</scope>
</reference>
<sequence length="23" mass="2655">MFSYKIENTLKVSFPDAEILTHA</sequence>
<organism evidence="1">
    <name type="scientific">Anguilla anguilla</name>
    <name type="common">European freshwater eel</name>
    <name type="synonym">Muraena anguilla</name>
    <dbReference type="NCBI Taxonomy" id="7936"/>
    <lineage>
        <taxon>Eukaryota</taxon>
        <taxon>Metazoa</taxon>
        <taxon>Chordata</taxon>
        <taxon>Craniata</taxon>
        <taxon>Vertebrata</taxon>
        <taxon>Euteleostomi</taxon>
        <taxon>Actinopterygii</taxon>
        <taxon>Neopterygii</taxon>
        <taxon>Teleostei</taxon>
        <taxon>Anguilliformes</taxon>
        <taxon>Anguillidae</taxon>
        <taxon>Anguilla</taxon>
    </lineage>
</organism>
<dbReference type="AlphaFoldDB" id="A0A0E9XFX8"/>
<proteinExistence type="predicted"/>
<name>A0A0E9XFX8_ANGAN</name>
<accession>A0A0E9XFX8</accession>
<dbReference type="EMBL" id="GBXM01006920">
    <property type="protein sequence ID" value="JAI01658.1"/>
    <property type="molecule type" value="Transcribed_RNA"/>
</dbReference>
<protein>
    <submittedName>
        <fullName evidence="1">Uncharacterized protein</fullName>
    </submittedName>
</protein>
<evidence type="ECO:0000313" key="1">
    <source>
        <dbReference type="EMBL" id="JAI01658.1"/>
    </source>
</evidence>